<dbReference type="PANTHER" id="PTHR45622">
    <property type="entry name" value="UBIQUITIN-PROTEIN LIGASE E3A-RELATED"/>
    <property type="match status" value="1"/>
</dbReference>
<evidence type="ECO:0000256" key="1">
    <source>
        <dbReference type="ARBA" id="ARBA00022737"/>
    </source>
</evidence>
<dbReference type="InterPro" id="IPR000408">
    <property type="entry name" value="Reg_chr_condens"/>
</dbReference>
<protein>
    <submittedName>
        <fullName evidence="3">Uncharacterized protein</fullName>
    </submittedName>
</protein>
<dbReference type="PRINTS" id="PR00633">
    <property type="entry name" value="RCCNDNSATION"/>
</dbReference>
<evidence type="ECO:0000256" key="2">
    <source>
        <dbReference type="PROSITE-ProRule" id="PRU00235"/>
    </source>
</evidence>
<keyword evidence="1" id="KW-0677">Repeat</keyword>
<keyword evidence="4" id="KW-1185">Reference proteome</keyword>
<dbReference type="GeneID" id="25326366"/>
<dbReference type="GO" id="GO:0061630">
    <property type="term" value="F:ubiquitin protein ligase activity"/>
    <property type="evidence" value="ECO:0007669"/>
    <property type="project" value="TreeGrafter"/>
</dbReference>
<dbReference type="STRING" id="348802.A0A0D2F6W8"/>
<dbReference type="GO" id="GO:0006511">
    <property type="term" value="P:ubiquitin-dependent protein catabolic process"/>
    <property type="evidence" value="ECO:0007669"/>
    <property type="project" value="TreeGrafter"/>
</dbReference>
<dbReference type="InterPro" id="IPR051709">
    <property type="entry name" value="Ub-ligase/GTPase-reg"/>
</dbReference>
<gene>
    <name evidence="3" type="ORF">PV05_04458</name>
</gene>
<dbReference type="Gene3D" id="2.130.10.30">
    <property type="entry name" value="Regulator of chromosome condensation 1/beta-lactamase-inhibitor protein II"/>
    <property type="match status" value="2"/>
</dbReference>
<dbReference type="PROSITE" id="PS50012">
    <property type="entry name" value="RCC1_3"/>
    <property type="match status" value="3"/>
</dbReference>
<sequence length="385" mass="41242">MAAQHFDTSAAILYALGSNGSGQLGIGRTDDVARPQRCLFRCLKPGNQHENIEGEGIPFKVKEIVAGGNHTLLLTFDGRIFTAGKISPGEDGVSAEFQERQIYIDATSGPGIVSHIAATWEASFFVVDGNSVYVCGSGAKGELGLGKDVVEAKRLTKVLDVADKVGDTALGRDQNNEIVAISACMSHAVVFTSDGRVFGWGSCRKGQLGDEAKPDKALWRPRRIDVGLPFRPEKVVVGRDYTVFLRTGKTPLIWGSMKDFDERVLQYSLQAGDIVVSGWSSIHILSSAHVISTGKNHRGQLPPADLPPLRALAAGSEHCIGLAHDGQIVAWGWGEHGNCGEKLDLTGYVADQWNAIPLPWIDGGIHVRTVAAGCATSFVVCERDT</sequence>
<feature type="repeat" description="RCC1" evidence="2">
    <location>
        <begin position="288"/>
        <end position="325"/>
    </location>
</feature>
<reference evidence="3 4" key="1">
    <citation type="submission" date="2015-01" db="EMBL/GenBank/DDBJ databases">
        <title>The Genome Sequence of Exophiala xenobiotica CBS118157.</title>
        <authorList>
            <consortium name="The Broad Institute Genomics Platform"/>
            <person name="Cuomo C."/>
            <person name="de Hoog S."/>
            <person name="Gorbushina A."/>
            <person name="Stielow B."/>
            <person name="Teixiera M."/>
            <person name="Abouelleil A."/>
            <person name="Chapman S.B."/>
            <person name="Priest M."/>
            <person name="Young S.K."/>
            <person name="Wortman J."/>
            <person name="Nusbaum C."/>
            <person name="Birren B."/>
        </authorList>
    </citation>
    <scope>NUCLEOTIDE SEQUENCE [LARGE SCALE GENOMIC DNA]</scope>
    <source>
        <strain evidence="3 4">CBS 118157</strain>
    </source>
</reference>
<dbReference type="AlphaFoldDB" id="A0A0D2F6W8"/>
<dbReference type="SUPFAM" id="SSF50985">
    <property type="entry name" value="RCC1/BLIP-II"/>
    <property type="match status" value="1"/>
</dbReference>
<dbReference type="OrthoDB" id="5370059at2759"/>
<accession>A0A0D2F6W8</accession>
<dbReference type="RefSeq" id="XP_013316313.1">
    <property type="nucleotide sequence ID" value="XM_013460859.1"/>
</dbReference>
<proteinExistence type="predicted"/>
<feature type="repeat" description="RCC1" evidence="2">
    <location>
        <begin position="11"/>
        <end position="77"/>
    </location>
</feature>
<dbReference type="PANTHER" id="PTHR45622:SF70">
    <property type="entry name" value="SECRETION-REGULATING GUANINE NUCLEOTIDE EXCHANGE FACTOR"/>
    <property type="match status" value="1"/>
</dbReference>
<feature type="repeat" description="RCC1" evidence="2">
    <location>
        <begin position="195"/>
        <end position="248"/>
    </location>
</feature>
<dbReference type="GO" id="GO:0005737">
    <property type="term" value="C:cytoplasm"/>
    <property type="evidence" value="ECO:0007669"/>
    <property type="project" value="TreeGrafter"/>
</dbReference>
<name>A0A0D2F6W8_9EURO</name>
<evidence type="ECO:0000313" key="3">
    <source>
        <dbReference type="EMBL" id="KIW55729.1"/>
    </source>
</evidence>
<dbReference type="EMBL" id="KN847319">
    <property type="protein sequence ID" value="KIW55729.1"/>
    <property type="molecule type" value="Genomic_DNA"/>
</dbReference>
<organism evidence="3 4">
    <name type="scientific">Exophiala xenobiotica</name>
    <dbReference type="NCBI Taxonomy" id="348802"/>
    <lineage>
        <taxon>Eukaryota</taxon>
        <taxon>Fungi</taxon>
        <taxon>Dikarya</taxon>
        <taxon>Ascomycota</taxon>
        <taxon>Pezizomycotina</taxon>
        <taxon>Eurotiomycetes</taxon>
        <taxon>Chaetothyriomycetidae</taxon>
        <taxon>Chaetothyriales</taxon>
        <taxon>Herpotrichiellaceae</taxon>
        <taxon>Exophiala</taxon>
    </lineage>
</organism>
<dbReference type="HOGENOM" id="CLU_005210_0_0_1"/>
<evidence type="ECO:0000313" key="4">
    <source>
        <dbReference type="Proteomes" id="UP000054342"/>
    </source>
</evidence>
<dbReference type="Proteomes" id="UP000054342">
    <property type="component" value="Unassembled WGS sequence"/>
</dbReference>
<dbReference type="InterPro" id="IPR009091">
    <property type="entry name" value="RCC1/BLIP-II"/>
</dbReference>
<dbReference type="GO" id="GO:0016567">
    <property type="term" value="P:protein ubiquitination"/>
    <property type="evidence" value="ECO:0007669"/>
    <property type="project" value="TreeGrafter"/>
</dbReference>
<dbReference type="Pfam" id="PF00415">
    <property type="entry name" value="RCC1"/>
    <property type="match status" value="2"/>
</dbReference>